<accession>A0AAW3TTJ2</accession>
<keyword evidence="2" id="KW-1185">Reference proteome</keyword>
<name>A0AAW3TTJ2_9SPHN</name>
<protein>
    <submittedName>
        <fullName evidence="1">Uncharacterized protein</fullName>
    </submittedName>
</protein>
<proteinExistence type="predicted"/>
<dbReference type="EMBL" id="JACIDB010000004">
    <property type="protein sequence ID" value="MBB3876247.1"/>
    <property type="molecule type" value="Genomic_DNA"/>
</dbReference>
<dbReference type="AlphaFoldDB" id="A0AAW3TTJ2"/>
<evidence type="ECO:0000313" key="2">
    <source>
        <dbReference type="Proteomes" id="UP000528945"/>
    </source>
</evidence>
<sequence>MFAASAVATASKVDRRTLCTPKLKRGPRLSETELVARGLAEYAG</sequence>
<gene>
    <name evidence="1" type="ORF">GGR47_002493</name>
</gene>
<evidence type="ECO:0000313" key="1">
    <source>
        <dbReference type="EMBL" id="MBB3876247.1"/>
    </source>
</evidence>
<reference evidence="1 2" key="1">
    <citation type="submission" date="2020-08" db="EMBL/GenBank/DDBJ databases">
        <title>Genomic Encyclopedia of Type Strains, Phase IV (KMG-IV): sequencing the most valuable type-strain genomes for metagenomic binning, comparative biology and taxonomic classification.</title>
        <authorList>
            <person name="Goeker M."/>
        </authorList>
    </citation>
    <scope>NUCLEOTIDE SEQUENCE [LARGE SCALE GENOMIC DNA]</scope>
    <source>
        <strain evidence="1 2">DSM 15581</strain>
    </source>
</reference>
<organism evidence="1 2">
    <name type="scientific">Sphingomonas aquatilis</name>
    <dbReference type="NCBI Taxonomy" id="93063"/>
    <lineage>
        <taxon>Bacteria</taxon>
        <taxon>Pseudomonadati</taxon>
        <taxon>Pseudomonadota</taxon>
        <taxon>Alphaproteobacteria</taxon>
        <taxon>Sphingomonadales</taxon>
        <taxon>Sphingomonadaceae</taxon>
        <taxon>Sphingomonas</taxon>
    </lineage>
</organism>
<comment type="caution">
    <text evidence="1">The sequence shown here is derived from an EMBL/GenBank/DDBJ whole genome shotgun (WGS) entry which is preliminary data.</text>
</comment>
<dbReference type="Proteomes" id="UP000528945">
    <property type="component" value="Unassembled WGS sequence"/>
</dbReference>